<evidence type="ECO:0000313" key="3">
    <source>
        <dbReference type="Proteomes" id="UP001152795"/>
    </source>
</evidence>
<sequence>MAGEQSCSECGSVTKYKCITCDMFVCNRPMCSVAEKNEDIAGWVANASVSYCNDCFFQTKPLSEDYELDDEDIDEEHGLNAKSKRKNNGRRSLWKSEYVDDMVDIITSSENFKRRLIFTNNKRATNGEVYSQVLEQIKERHALFPFTVKQMRTKFKWCISMCKKVALTIQTATGIKRFVEDKGYGKWFGLLFPLVKSRDSCQPEQAIEPSTSTATRPTSSRSRSSSTGASSVDDLEDGEDKAEEDVRSNMFVPIRKKKKKNESEPVGKILKILETMAENDPTKELLNFMKEDAEKSRQSEMELVKLLASQNKEPPHSHVPQQTVPQEHFTFGPQQQYFEQLPPQHWGNQQHWVSHAPQEGQEINTYTKL</sequence>
<dbReference type="AlphaFoldDB" id="A0A6S7J6T4"/>
<evidence type="ECO:0000256" key="1">
    <source>
        <dbReference type="SAM" id="MobiDB-lite"/>
    </source>
</evidence>
<comment type="caution">
    <text evidence="2">The sequence shown here is derived from an EMBL/GenBank/DDBJ whole genome shotgun (WGS) entry which is preliminary data.</text>
</comment>
<dbReference type="Proteomes" id="UP001152795">
    <property type="component" value="Unassembled WGS sequence"/>
</dbReference>
<feature type="compositionally biased region" description="Low complexity" evidence="1">
    <location>
        <begin position="209"/>
        <end position="231"/>
    </location>
</feature>
<dbReference type="EMBL" id="CACRXK020015001">
    <property type="protein sequence ID" value="CAB4027755.1"/>
    <property type="molecule type" value="Genomic_DNA"/>
</dbReference>
<proteinExistence type="predicted"/>
<protein>
    <submittedName>
        <fullName evidence="2">Uncharacterized protein</fullName>
    </submittedName>
</protein>
<gene>
    <name evidence="2" type="ORF">PACLA_8A058404</name>
</gene>
<keyword evidence="3" id="KW-1185">Reference proteome</keyword>
<dbReference type="OrthoDB" id="5953220at2759"/>
<evidence type="ECO:0000313" key="2">
    <source>
        <dbReference type="EMBL" id="CAB4027755.1"/>
    </source>
</evidence>
<accession>A0A6S7J6T4</accession>
<name>A0A6S7J6T4_PARCT</name>
<feature type="region of interest" description="Disordered" evidence="1">
    <location>
        <begin position="202"/>
        <end position="246"/>
    </location>
</feature>
<feature type="compositionally biased region" description="Acidic residues" evidence="1">
    <location>
        <begin position="233"/>
        <end position="243"/>
    </location>
</feature>
<organism evidence="2 3">
    <name type="scientific">Paramuricea clavata</name>
    <name type="common">Red gorgonian</name>
    <name type="synonym">Violescent sea-whip</name>
    <dbReference type="NCBI Taxonomy" id="317549"/>
    <lineage>
        <taxon>Eukaryota</taxon>
        <taxon>Metazoa</taxon>
        <taxon>Cnidaria</taxon>
        <taxon>Anthozoa</taxon>
        <taxon>Octocorallia</taxon>
        <taxon>Malacalcyonacea</taxon>
        <taxon>Plexauridae</taxon>
        <taxon>Paramuricea</taxon>
    </lineage>
</organism>
<reference evidence="2" key="1">
    <citation type="submission" date="2020-04" db="EMBL/GenBank/DDBJ databases">
        <authorList>
            <person name="Alioto T."/>
            <person name="Alioto T."/>
            <person name="Gomez Garrido J."/>
        </authorList>
    </citation>
    <scope>NUCLEOTIDE SEQUENCE</scope>
    <source>
        <strain evidence="2">A484AB</strain>
    </source>
</reference>